<evidence type="ECO:0000256" key="1">
    <source>
        <dbReference type="ARBA" id="ARBA00001947"/>
    </source>
</evidence>
<evidence type="ECO:0000256" key="10">
    <source>
        <dbReference type="ARBA" id="ARBA00049252"/>
    </source>
</evidence>
<evidence type="ECO:0000256" key="11">
    <source>
        <dbReference type="ARBA" id="ARBA00049558"/>
    </source>
</evidence>
<dbReference type="NCBIfam" id="TIGR01354">
    <property type="entry name" value="cyt_deam_tetra"/>
    <property type="match status" value="1"/>
</dbReference>
<comment type="catalytic activity">
    <reaction evidence="10 14">
        <text>2'-deoxycytidine + H2O + H(+) = 2'-deoxyuridine + NH4(+)</text>
        <dbReference type="Rhea" id="RHEA:13433"/>
        <dbReference type="ChEBI" id="CHEBI:15377"/>
        <dbReference type="ChEBI" id="CHEBI:15378"/>
        <dbReference type="ChEBI" id="CHEBI:15698"/>
        <dbReference type="ChEBI" id="CHEBI:16450"/>
        <dbReference type="ChEBI" id="CHEBI:28938"/>
        <dbReference type="EC" id="3.5.4.5"/>
    </reaction>
</comment>
<keyword evidence="8 13" id="KW-0862">Zinc</keyword>
<dbReference type="PROSITE" id="PS00903">
    <property type="entry name" value="CYT_DCMP_DEAMINASES_1"/>
    <property type="match status" value="1"/>
</dbReference>
<evidence type="ECO:0000259" key="15">
    <source>
        <dbReference type="PROSITE" id="PS51747"/>
    </source>
</evidence>
<keyword evidence="7 14" id="KW-0378">Hydrolase</keyword>
<dbReference type="GO" id="GO:0005829">
    <property type="term" value="C:cytosol"/>
    <property type="evidence" value="ECO:0007669"/>
    <property type="project" value="TreeGrafter"/>
</dbReference>
<dbReference type="AlphaFoldDB" id="A0A235BNC8"/>
<sequence>MRSNEFLIQKAKEARKYAYAPYSGIKIGAAISTKGGKIFTGCNVENASFGLTICAERVAIAKAVSEGNCDFEHLVLVSDDFVYPCGACRQVLSEFVEDMRITLVNGGGETKDTNLRKLLPFPFSISRSSQQRIS</sequence>
<dbReference type="GO" id="GO:0004126">
    <property type="term" value="F:cytidine deaminase activity"/>
    <property type="evidence" value="ECO:0007669"/>
    <property type="project" value="UniProtKB-UniRule"/>
</dbReference>
<dbReference type="PANTHER" id="PTHR11644">
    <property type="entry name" value="CYTIDINE DEAMINASE"/>
    <property type="match status" value="1"/>
</dbReference>
<dbReference type="EC" id="3.5.4.5" evidence="4 14"/>
<dbReference type="GO" id="GO:0042802">
    <property type="term" value="F:identical protein binding"/>
    <property type="evidence" value="ECO:0007669"/>
    <property type="project" value="UniProtKB-ARBA"/>
</dbReference>
<dbReference type="EMBL" id="NOZQ01000215">
    <property type="protein sequence ID" value="OYD13771.1"/>
    <property type="molecule type" value="Genomic_DNA"/>
</dbReference>
<evidence type="ECO:0000256" key="13">
    <source>
        <dbReference type="PIRSR" id="PIRSR606262-3"/>
    </source>
</evidence>
<evidence type="ECO:0000256" key="14">
    <source>
        <dbReference type="RuleBase" id="RU364006"/>
    </source>
</evidence>
<dbReference type="Proteomes" id="UP000215215">
    <property type="component" value="Unassembled WGS sequence"/>
</dbReference>
<dbReference type="PANTHER" id="PTHR11644:SF2">
    <property type="entry name" value="CYTIDINE DEAMINASE"/>
    <property type="match status" value="1"/>
</dbReference>
<dbReference type="GO" id="GO:0055086">
    <property type="term" value="P:nucleobase-containing small molecule metabolic process"/>
    <property type="evidence" value="ECO:0007669"/>
    <property type="project" value="UniProtKB-ARBA"/>
</dbReference>
<evidence type="ECO:0000256" key="8">
    <source>
        <dbReference type="ARBA" id="ARBA00022833"/>
    </source>
</evidence>
<comment type="similarity">
    <text evidence="3 14">Belongs to the cytidine and deoxycytidylate deaminase family.</text>
</comment>
<evidence type="ECO:0000313" key="16">
    <source>
        <dbReference type="EMBL" id="OYD13771.1"/>
    </source>
</evidence>
<dbReference type="SUPFAM" id="SSF53927">
    <property type="entry name" value="Cytidine deaminase-like"/>
    <property type="match status" value="1"/>
</dbReference>
<dbReference type="InterPro" id="IPR016193">
    <property type="entry name" value="Cytidine_deaminase-like"/>
</dbReference>
<feature type="binding site" evidence="13">
    <location>
        <position position="88"/>
    </location>
    <ligand>
        <name>Zn(2+)</name>
        <dbReference type="ChEBI" id="CHEBI:29105"/>
        <note>catalytic</note>
    </ligand>
</feature>
<comment type="caution">
    <text evidence="16">The sequence shown here is derived from an EMBL/GenBank/DDBJ whole genome shotgun (WGS) entry which is preliminary data.</text>
</comment>
<accession>A0A235BNC8</accession>
<evidence type="ECO:0000256" key="4">
    <source>
        <dbReference type="ARBA" id="ARBA00012783"/>
    </source>
</evidence>
<dbReference type="GO" id="GO:0008270">
    <property type="term" value="F:zinc ion binding"/>
    <property type="evidence" value="ECO:0007669"/>
    <property type="project" value="UniProtKB-UniRule"/>
</dbReference>
<comment type="function">
    <text evidence="2 14">This enzyme scavenges exogenous and endogenous cytidine and 2'-deoxycytidine for UMP synthesis.</text>
</comment>
<dbReference type="InterPro" id="IPR002125">
    <property type="entry name" value="CMP_dCMP_dom"/>
</dbReference>
<gene>
    <name evidence="16" type="primary">cdd</name>
    <name evidence="16" type="ORF">CH333_09935</name>
</gene>
<feature type="binding site" evidence="13">
    <location>
        <position position="85"/>
    </location>
    <ligand>
        <name>Zn(2+)</name>
        <dbReference type="ChEBI" id="CHEBI:29105"/>
        <note>catalytic</note>
    </ligand>
</feature>
<comment type="cofactor">
    <cofactor evidence="1 13 14">
        <name>Zn(2+)</name>
        <dbReference type="ChEBI" id="CHEBI:29105"/>
    </cofactor>
</comment>
<dbReference type="NCBIfam" id="NF004064">
    <property type="entry name" value="PRK05578.1"/>
    <property type="match status" value="1"/>
</dbReference>
<dbReference type="InterPro" id="IPR016192">
    <property type="entry name" value="APOBEC/CMP_deaminase_Zn-bd"/>
</dbReference>
<dbReference type="CDD" id="cd01283">
    <property type="entry name" value="cytidine_deaminase"/>
    <property type="match status" value="1"/>
</dbReference>
<evidence type="ECO:0000256" key="6">
    <source>
        <dbReference type="ARBA" id="ARBA00022723"/>
    </source>
</evidence>
<dbReference type="PROSITE" id="PS51747">
    <property type="entry name" value="CYT_DCMP_DEAMINASES_2"/>
    <property type="match status" value="1"/>
</dbReference>
<feature type="binding site" evidence="13">
    <location>
        <position position="54"/>
    </location>
    <ligand>
        <name>Zn(2+)</name>
        <dbReference type="ChEBI" id="CHEBI:29105"/>
        <note>catalytic</note>
    </ligand>
</feature>
<keyword evidence="6 13" id="KW-0479">Metal-binding</keyword>
<evidence type="ECO:0000256" key="7">
    <source>
        <dbReference type="ARBA" id="ARBA00022801"/>
    </source>
</evidence>
<reference evidence="16 17" key="1">
    <citation type="submission" date="2017-07" db="EMBL/GenBank/DDBJ databases">
        <title>Recovery of genomes from metagenomes via a dereplication, aggregation, and scoring strategy.</title>
        <authorList>
            <person name="Sieber C.M."/>
            <person name="Probst A.J."/>
            <person name="Sharrar A."/>
            <person name="Thomas B.C."/>
            <person name="Hess M."/>
            <person name="Tringe S.G."/>
            <person name="Banfield J.F."/>
        </authorList>
    </citation>
    <scope>NUCLEOTIDE SEQUENCE [LARGE SCALE GENOMIC DNA]</scope>
    <source>
        <strain evidence="16">JGI_Cruoil_03_44_89</strain>
    </source>
</reference>
<evidence type="ECO:0000256" key="2">
    <source>
        <dbReference type="ARBA" id="ARBA00003949"/>
    </source>
</evidence>
<evidence type="ECO:0000256" key="3">
    <source>
        <dbReference type="ARBA" id="ARBA00006576"/>
    </source>
</evidence>
<dbReference type="Gene3D" id="3.40.140.10">
    <property type="entry name" value="Cytidine Deaminase, domain 2"/>
    <property type="match status" value="1"/>
</dbReference>
<evidence type="ECO:0000256" key="5">
    <source>
        <dbReference type="ARBA" id="ARBA00018266"/>
    </source>
</evidence>
<feature type="domain" description="CMP/dCMP-type deaminase" evidence="15">
    <location>
        <begin position="2"/>
        <end position="126"/>
    </location>
</feature>
<evidence type="ECO:0000313" key="17">
    <source>
        <dbReference type="Proteomes" id="UP000215215"/>
    </source>
</evidence>
<name>A0A235BNC8_UNCW3</name>
<evidence type="ECO:0000256" key="9">
    <source>
        <dbReference type="ARBA" id="ARBA00032005"/>
    </source>
</evidence>
<organism evidence="16 17">
    <name type="scientific">candidate division WOR-3 bacterium JGI_Cruoil_03_44_89</name>
    <dbReference type="NCBI Taxonomy" id="1973748"/>
    <lineage>
        <taxon>Bacteria</taxon>
        <taxon>Bacteria division WOR-3</taxon>
    </lineage>
</organism>
<protein>
    <recommendedName>
        <fullName evidence="5 14">Cytidine deaminase</fullName>
        <ecNumber evidence="4 14">3.5.4.5</ecNumber>
    </recommendedName>
    <alternativeName>
        <fullName evidence="9 14">Cytidine aminohydrolase</fullName>
    </alternativeName>
</protein>
<dbReference type="FunFam" id="3.40.140.10:FF:000008">
    <property type="entry name" value="Cytidine deaminase"/>
    <property type="match status" value="1"/>
</dbReference>
<dbReference type="InterPro" id="IPR006262">
    <property type="entry name" value="Cyt_deam_tetra"/>
</dbReference>
<evidence type="ECO:0000256" key="12">
    <source>
        <dbReference type="PIRSR" id="PIRSR606262-1"/>
    </source>
</evidence>
<proteinExistence type="inferred from homology"/>
<feature type="active site" description="Proton donor" evidence="12">
    <location>
        <position position="56"/>
    </location>
</feature>
<dbReference type="GO" id="GO:0072527">
    <property type="term" value="P:pyrimidine-containing compound metabolic process"/>
    <property type="evidence" value="ECO:0007669"/>
    <property type="project" value="UniProtKB-ARBA"/>
</dbReference>
<comment type="catalytic activity">
    <reaction evidence="11 14">
        <text>cytidine + H2O + H(+) = uridine + NH4(+)</text>
        <dbReference type="Rhea" id="RHEA:16069"/>
        <dbReference type="ChEBI" id="CHEBI:15377"/>
        <dbReference type="ChEBI" id="CHEBI:15378"/>
        <dbReference type="ChEBI" id="CHEBI:16704"/>
        <dbReference type="ChEBI" id="CHEBI:17562"/>
        <dbReference type="ChEBI" id="CHEBI:28938"/>
        <dbReference type="EC" id="3.5.4.5"/>
    </reaction>
</comment>
<dbReference type="InterPro" id="IPR050202">
    <property type="entry name" value="Cyt/Deoxycyt_deaminase"/>
</dbReference>
<dbReference type="Pfam" id="PF00383">
    <property type="entry name" value="dCMP_cyt_deam_1"/>
    <property type="match status" value="1"/>
</dbReference>